<gene>
    <name evidence="2" type="ORF">TIFTF001_002143</name>
</gene>
<feature type="region of interest" description="Disordered" evidence="1">
    <location>
        <begin position="46"/>
        <end position="104"/>
    </location>
</feature>
<protein>
    <submittedName>
        <fullName evidence="2">Uncharacterized protein</fullName>
    </submittedName>
</protein>
<organism evidence="2 3">
    <name type="scientific">Ficus carica</name>
    <name type="common">Common fig</name>
    <dbReference type="NCBI Taxonomy" id="3494"/>
    <lineage>
        <taxon>Eukaryota</taxon>
        <taxon>Viridiplantae</taxon>
        <taxon>Streptophyta</taxon>
        <taxon>Embryophyta</taxon>
        <taxon>Tracheophyta</taxon>
        <taxon>Spermatophyta</taxon>
        <taxon>Magnoliopsida</taxon>
        <taxon>eudicotyledons</taxon>
        <taxon>Gunneridae</taxon>
        <taxon>Pentapetalae</taxon>
        <taxon>rosids</taxon>
        <taxon>fabids</taxon>
        <taxon>Rosales</taxon>
        <taxon>Moraceae</taxon>
        <taxon>Ficeae</taxon>
        <taxon>Ficus</taxon>
    </lineage>
</organism>
<comment type="caution">
    <text evidence="2">The sequence shown here is derived from an EMBL/GenBank/DDBJ whole genome shotgun (WGS) entry which is preliminary data.</text>
</comment>
<accession>A0AA88CRM2</accession>
<sequence>MTPSTWVVTHCHPNGDPSSQTHHRNKVRSRDLQWVELLMIPDSQPITRGKQELYSSSQFHPSQHARPRPTVSTNDHSSDLRRNSRVMGCDNPGHPTSRVALRPM</sequence>
<evidence type="ECO:0000313" key="3">
    <source>
        <dbReference type="Proteomes" id="UP001187192"/>
    </source>
</evidence>
<name>A0AA88CRM2_FICCA</name>
<reference evidence="2" key="1">
    <citation type="submission" date="2023-07" db="EMBL/GenBank/DDBJ databases">
        <title>draft genome sequence of fig (Ficus carica).</title>
        <authorList>
            <person name="Takahashi T."/>
            <person name="Nishimura K."/>
        </authorList>
    </citation>
    <scope>NUCLEOTIDE SEQUENCE</scope>
</reference>
<evidence type="ECO:0000313" key="2">
    <source>
        <dbReference type="EMBL" id="GMN28675.1"/>
    </source>
</evidence>
<feature type="region of interest" description="Disordered" evidence="1">
    <location>
        <begin position="1"/>
        <end position="27"/>
    </location>
</feature>
<evidence type="ECO:0000256" key="1">
    <source>
        <dbReference type="SAM" id="MobiDB-lite"/>
    </source>
</evidence>
<dbReference type="AlphaFoldDB" id="A0AA88CRM2"/>
<keyword evidence="3" id="KW-1185">Reference proteome</keyword>
<dbReference type="Proteomes" id="UP001187192">
    <property type="component" value="Unassembled WGS sequence"/>
</dbReference>
<dbReference type="EMBL" id="BTGU01000002">
    <property type="protein sequence ID" value="GMN28675.1"/>
    <property type="molecule type" value="Genomic_DNA"/>
</dbReference>
<proteinExistence type="predicted"/>